<proteinExistence type="predicted"/>
<gene>
    <name evidence="1" type="ORF">Taro_009642</name>
</gene>
<evidence type="ECO:0000313" key="1">
    <source>
        <dbReference type="EMBL" id="MQL77245.1"/>
    </source>
</evidence>
<name>A0A843U1F7_COLES</name>
<organism evidence="1 2">
    <name type="scientific">Colocasia esculenta</name>
    <name type="common">Wild taro</name>
    <name type="synonym">Arum esculentum</name>
    <dbReference type="NCBI Taxonomy" id="4460"/>
    <lineage>
        <taxon>Eukaryota</taxon>
        <taxon>Viridiplantae</taxon>
        <taxon>Streptophyta</taxon>
        <taxon>Embryophyta</taxon>
        <taxon>Tracheophyta</taxon>
        <taxon>Spermatophyta</taxon>
        <taxon>Magnoliopsida</taxon>
        <taxon>Liliopsida</taxon>
        <taxon>Araceae</taxon>
        <taxon>Aroideae</taxon>
        <taxon>Colocasieae</taxon>
        <taxon>Colocasia</taxon>
    </lineage>
</organism>
<dbReference type="EMBL" id="NMUH01000339">
    <property type="protein sequence ID" value="MQL77245.1"/>
    <property type="molecule type" value="Genomic_DNA"/>
</dbReference>
<accession>A0A843U1F7</accession>
<keyword evidence="2" id="KW-1185">Reference proteome</keyword>
<dbReference type="AlphaFoldDB" id="A0A843U1F7"/>
<evidence type="ECO:0000313" key="2">
    <source>
        <dbReference type="Proteomes" id="UP000652761"/>
    </source>
</evidence>
<comment type="caution">
    <text evidence="1">The sequence shown here is derived from an EMBL/GenBank/DDBJ whole genome shotgun (WGS) entry which is preliminary data.</text>
</comment>
<dbReference type="Proteomes" id="UP000652761">
    <property type="component" value="Unassembled WGS sequence"/>
</dbReference>
<reference evidence="1" key="1">
    <citation type="submission" date="2017-07" db="EMBL/GenBank/DDBJ databases">
        <title>Taro Niue Genome Assembly and Annotation.</title>
        <authorList>
            <person name="Atibalentja N."/>
            <person name="Keating K."/>
            <person name="Fields C.J."/>
        </authorList>
    </citation>
    <scope>NUCLEOTIDE SEQUENCE</scope>
    <source>
        <strain evidence="1">Niue_2</strain>
        <tissue evidence="1">Leaf</tissue>
    </source>
</reference>
<sequence>MRGVAELREETPWRGAIPVGARGGFGVNREIVGGSSRPKNLASTSFVAKLISQDVDGQIPCRRLPVSGSRCCRLLKSLKWLIEEIGVVEEMIWRKGPSV</sequence>
<protein>
    <submittedName>
        <fullName evidence="1">Uncharacterized protein</fullName>
    </submittedName>
</protein>